<dbReference type="Gene3D" id="1.25.40.20">
    <property type="entry name" value="Ankyrin repeat-containing domain"/>
    <property type="match status" value="1"/>
</dbReference>
<dbReference type="PANTHER" id="PTHR46082:SF11">
    <property type="entry name" value="AAA+ ATPASE DOMAIN-CONTAINING PROTEIN-RELATED"/>
    <property type="match status" value="1"/>
</dbReference>
<keyword evidence="7" id="KW-1185">Reference proteome</keyword>
<dbReference type="GeneID" id="36620676"/>
<dbReference type="Pfam" id="PF22939">
    <property type="entry name" value="WHD_GPIID"/>
    <property type="match status" value="1"/>
</dbReference>
<reference evidence="6 7" key="1">
    <citation type="submission" date="2016-07" db="EMBL/GenBank/DDBJ databases">
        <title>Multiple horizontal gene transfer events from other fungi enriched the ability of initially mycotrophic Trichoderma (Ascomycota) to feed on dead plant biomass.</title>
        <authorList>
            <consortium name="DOE Joint Genome Institute"/>
            <person name="Aerts A."/>
            <person name="Atanasova L."/>
            <person name="Chenthamara K."/>
            <person name="Zhang J."/>
            <person name="Grujic M."/>
            <person name="Henrissat B."/>
            <person name="Kuo A."/>
            <person name="Salamov A."/>
            <person name="Lipzen A."/>
            <person name="Labutti K."/>
            <person name="Barry K."/>
            <person name="Miao Y."/>
            <person name="Rahimi M.J."/>
            <person name="Shen Q."/>
            <person name="Grigoriev I.V."/>
            <person name="Kubicek C.P."/>
            <person name="Druzhinina I.S."/>
        </authorList>
    </citation>
    <scope>NUCLEOTIDE SEQUENCE [LARGE SCALE GENOMIC DNA]</scope>
    <source>
        <strain evidence="6 7">CBS 226.95</strain>
    </source>
</reference>
<sequence>MPKRPSEADDEHASPEAKKIKLDCPSDPVNLSHADYTIGWICALPKEQTAAIAMLDRKHLDLPSLAHDDNAYTLGSIGSHNIVIACLPKGRYGTNSATTIATKMLSSFPSIKFGLLVGIGGGIPSKVRLGDVVVSTPIDQYPGVVQWDLGKAEDGGSFKRTGALNSPPNALLKVLSKLESEHEMQESKIPIFLDEMKQKYPKLYPKYFWNQSLRDPQDQSVERTAMRCPDIHHGLIASGNQVIKDAEVRDRLNEDLGGNVLCIEMEAAGLMNDFPCLVVRGICDYADSGKNKDWQEYAAAVAAAYAKEILSVLQIWAVEHMESVKDILSNINAELGSIQTAVSEMATRQYAQDHQAFLDWLTSVDYTLQQKDYFSKRQPGTGQWLLKSDIFQDWVDHSQQTLFCPGIPGAGKTILTSMVINELFERCKKDPIVGIAYLYCNFRRHDEQKLDDLMMSLVKQLALGQNGLPQDAKRIFDKHRTKNQRPSPNDTKKLLGCMADSYLRVFIVIDALDECQGSDGCRGENFLVDMFSLRDKSKVNIFATSRLIPEIMEKFETCKRMDIRASEDDVRRYVRGQLERGTMEHLPSLIKRKPELKDEIIKGISDAVDGMFLLAKIYLDTLVDKVTVTDVREAVMQLPKQISGSGEDKILEIFNQAYESAWERINGQKEGFRNIATRVLAWISSAKRPLSTKELQHALAVKIGMDELDEDAIPQVQDMVSFCAGLVTVDEESDVIRLVHYTTQEFFEKKKTDWFCNVEAMIAETCISYLSFTAFGERCLDWSGVFHLSRRHFYRYASYYWGDHARTAGRKLDGIVLEFLMNEANASNAFYVMLERFRTSPGCIYLNPSLIPFPPVSGLHIAVCFMLDEVINLLLKSGCDVNVREGVEVTPLLMAIDIGHIGIVIVKLLLDKSADFEAADYDGKTPLHYAAAKDKGIVELLLNKGANIEAADHHGQRPLHNAVRKDKAIVELLLDKGADINAVDEDNATPLRIAARCNAIEIGKFLIDKGANFETADLFFNKKLRRYAARYRYYIVNF</sequence>
<dbReference type="InterPro" id="IPR027417">
    <property type="entry name" value="P-loop_NTPase"/>
</dbReference>
<feature type="domain" description="Nucleoside phosphorylase" evidence="3">
    <location>
        <begin position="37"/>
        <end position="308"/>
    </location>
</feature>
<dbReference type="Gene3D" id="3.40.50.300">
    <property type="entry name" value="P-loop containing nucleotide triphosphate hydrolases"/>
    <property type="match status" value="1"/>
</dbReference>
<feature type="domain" description="Nephrocystin 3-like N-terminal" evidence="5">
    <location>
        <begin position="380"/>
        <end position="546"/>
    </location>
</feature>
<accession>A0A2T4A5D6</accession>
<dbReference type="Pfam" id="PF13637">
    <property type="entry name" value="Ank_4"/>
    <property type="match status" value="1"/>
</dbReference>
<dbReference type="PRINTS" id="PR01415">
    <property type="entry name" value="ANKYRIN"/>
</dbReference>
<dbReference type="GO" id="GO:0003824">
    <property type="term" value="F:catalytic activity"/>
    <property type="evidence" value="ECO:0007669"/>
    <property type="project" value="InterPro"/>
</dbReference>
<feature type="repeat" description="ANK" evidence="2">
    <location>
        <begin position="954"/>
        <end position="985"/>
    </location>
</feature>
<dbReference type="Pfam" id="PF01048">
    <property type="entry name" value="PNP_UDP_1"/>
    <property type="match status" value="1"/>
</dbReference>
<dbReference type="InterPro" id="IPR056884">
    <property type="entry name" value="NPHP3-like_N"/>
</dbReference>
<dbReference type="PANTHER" id="PTHR46082">
    <property type="entry name" value="ATP/GTP-BINDING PROTEIN-RELATED"/>
    <property type="match status" value="1"/>
</dbReference>
<proteinExistence type="predicted"/>
<evidence type="ECO:0000256" key="2">
    <source>
        <dbReference type="PROSITE-ProRule" id="PRU00023"/>
    </source>
</evidence>
<keyword evidence="1" id="KW-0677">Repeat</keyword>
<dbReference type="InterPro" id="IPR002110">
    <property type="entry name" value="Ankyrin_rpt"/>
</dbReference>
<dbReference type="SUPFAM" id="SSF53167">
    <property type="entry name" value="Purine and uridine phosphorylases"/>
    <property type="match status" value="1"/>
</dbReference>
<evidence type="ECO:0000313" key="7">
    <source>
        <dbReference type="Proteomes" id="UP000241690"/>
    </source>
</evidence>
<dbReference type="InterPro" id="IPR054471">
    <property type="entry name" value="GPIID_WHD"/>
</dbReference>
<dbReference type="InterPro" id="IPR036770">
    <property type="entry name" value="Ankyrin_rpt-contain_sf"/>
</dbReference>
<name>A0A2T4A5D6_TRIHA</name>
<evidence type="ECO:0000259" key="5">
    <source>
        <dbReference type="Pfam" id="PF24883"/>
    </source>
</evidence>
<feature type="repeat" description="ANK" evidence="2">
    <location>
        <begin position="986"/>
        <end position="1018"/>
    </location>
</feature>
<dbReference type="EMBL" id="KZ679684">
    <property type="protein sequence ID" value="PTB52279.1"/>
    <property type="molecule type" value="Genomic_DNA"/>
</dbReference>
<feature type="repeat" description="ANK" evidence="2">
    <location>
        <begin position="922"/>
        <end position="953"/>
    </location>
</feature>
<dbReference type="InterPro" id="IPR053137">
    <property type="entry name" value="NLR-like"/>
</dbReference>
<organism evidence="6 7">
    <name type="scientific">Trichoderma harzianum CBS 226.95</name>
    <dbReference type="NCBI Taxonomy" id="983964"/>
    <lineage>
        <taxon>Eukaryota</taxon>
        <taxon>Fungi</taxon>
        <taxon>Dikarya</taxon>
        <taxon>Ascomycota</taxon>
        <taxon>Pezizomycotina</taxon>
        <taxon>Sordariomycetes</taxon>
        <taxon>Hypocreomycetidae</taxon>
        <taxon>Hypocreales</taxon>
        <taxon>Hypocreaceae</taxon>
        <taxon>Trichoderma</taxon>
    </lineage>
</organism>
<dbReference type="Pfam" id="PF12796">
    <property type="entry name" value="Ank_2"/>
    <property type="match status" value="1"/>
</dbReference>
<dbReference type="PROSITE" id="PS50297">
    <property type="entry name" value="ANK_REP_REGION"/>
    <property type="match status" value="3"/>
</dbReference>
<gene>
    <name evidence="6" type="ORF">M431DRAFT_120935</name>
</gene>
<dbReference type="GO" id="GO:0009116">
    <property type="term" value="P:nucleoside metabolic process"/>
    <property type="evidence" value="ECO:0007669"/>
    <property type="project" value="InterPro"/>
</dbReference>
<evidence type="ECO:0000256" key="1">
    <source>
        <dbReference type="ARBA" id="ARBA00022737"/>
    </source>
</evidence>
<dbReference type="SUPFAM" id="SSF52540">
    <property type="entry name" value="P-loop containing nucleoside triphosphate hydrolases"/>
    <property type="match status" value="1"/>
</dbReference>
<dbReference type="RefSeq" id="XP_024771956.1">
    <property type="nucleotide sequence ID" value="XM_024912117.1"/>
</dbReference>
<dbReference type="SMART" id="SM00248">
    <property type="entry name" value="ANK"/>
    <property type="match status" value="5"/>
</dbReference>
<feature type="repeat" description="ANK" evidence="2">
    <location>
        <begin position="887"/>
        <end position="921"/>
    </location>
</feature>
<dbReference type="Gene3D" id="3.40.50.1580">
    <property type="entry name" value="Nucleoside phosphorylase domain"/>
    <property type="match status" value="1"/>
</dbReference>
<keyword evidence="2" id="KW-0040">ANK repeat</keyword>
<evidence type="ECO:0000259" key="4">
    <source>
        <dbReference type="Pfam" id="PF22939"/>
    </source>
</evidence>
<dbReference type="PROSITE" id="PS50088">
    <property type="entry name" value="ANK_REPEAT"/>
    <property type="match status" value="5"/>
</dbReference>
<dbReference type="Pfam" id="PF24883">
    <property type="entry name" value="NPHP3_N"/>
    <property type="match status" value="1"/>
</dbReference>
<dbReference type="AlphaFoldDB" id="A0A2T4A5D6"/>
<feature type="repeat" description="ANK" evidence="2">
    <location>
        <begin position="854"/>
        <end position="886"/>
    </location>
</feature>
<dbReference type="STRING" id="983964.A0A2T4A5D6"/>
<evidence type="ECO:0000259" key="3">
    <source>
        <dbReference type="Pfam" id="PF01048"/>
    </source>
</evidence>
<feature type="domain" description="GPI inositol-deacylase winged helix" evidence="4">
    <location>
        <begin position="670"/>
        <end position="749"/>
    </location>
</feature>
<protein>
    <submittedName>
        <fullName evidence="6">Uncharacterized protein</fullName>
    </submittedName>
</protein>
<dbReference type="SUPFAM" id="SSF48403">
    <property type="entry name" value="Ankyrin repeat"/>
    <property type="match status" value="1"/>
</dbReference>
<dbReference type="Proteomes" id="UP000241690">
    <property type="component" value="Unassembled WGS sequence"/>
</dbReference>
<dbReference type="InterPro" id="IPR035994">
    <property type="entry name" value="Nucleoside_phosphorylase_sf"/>
</dbReference>
<dbReference type="InterPro" id="IPR000845">
    <property type="entry name" value="Nucleoside_phosphorylase_d"/>
</dbReference>
<evidence type="ECO:0000313" key="6">
    <source>
        <dbReference type="EMBL" id="PTB52279.1"/>
    </source>
</evidence>